<proteinExistence type="predicted"/>
<dbReference type="Proteomes" id="UP000093482">
    <property type="component" value="Unassembled WGS sequence"/>
</dbReference>
<accession>A0A1C0YW28</accession>
<sequence>MEKGLFYSYSDECKTNYFTNSLNVQFPACKELNYYSISSVIFESNYYKNQFEDEWRALRAKYNIPKNECLHFAEFKKLFSKTHIQNIQKYKCVEGDFKTMDMETIIAKYLLNVDSPNVATFLTKVKKSLSLDDSDLSAYSTFYDEERSEEQSKSDLKSFFNDLKQLLSSAEFTIINTDYVNTKRQYVNKGTKGLTKKKSNPPENIAKLAPRITFKQQLDLIIEHLLTEEIEGQLYLNQNLTSERYIKIRFDADGKNFDAKNDLKAAFNESLTIGTERFLQETAVKLLDEIRFIRKEEVGSEYTPPHCGSEVVDFICSLVCTLTRYEFLKARGFIDEKSVTINDYVNFKFIEYEDQDVDGVDFKELLNEKLILCRAIDHT</sequence>
<protein>
    <submittedName>
        <fullName evidence="1">Uncharacterized protein</fullName>
    </submittedName>
</protein>
<gene>
    <name evidence="1" type="ORF">A6K76_09170</name>
</gene>
<dbReference type="RefSeq" id="WP_066463437.1">
    <property type="nucleotide sequence ID" value="NZ_MATO01000029.1"/>
</dbReference>
<evidence type="ECO:0000313" key="2">
    <source>
        <dbReference type="Proteomes" id="UP000093482"/>
    </source>
</evidence>
<dbReference type="AlphaFoldDB" id="A0A1C0YW28"/>
<keyword evidence="2" id="KW-1185">Reference proteome</keyword>
<dbReference type="EMBL" id="MATO01000029">
    <property type="protein sequence ID" value="OCS91340.1"/>
    <property type="molecule type" value="Genomic_DNA"/>
</dbReference>
<dbReference type="OrthoDB" id="2986534at2"/>
<evidence type="ECO:0000313" key="1">
    <source>
        <dbReference type="EMBL" id="OCS91340.1"/>
    </source>
</evidence>
<name>A0A1C0YW28_9BACL</name>
<reference evidence="1 2" key="1">
    <citation type="submission" date="2016-07" db="EMBL/GenBank/DDBJ databases">
        <title>Caryophanon latum genome sequencing.</title>
        <authorList>
            <person name="Verma A."/>
            <person name="Pal Y."/>
            <person name="Krishnamurthi S."/>
        </authorList>
    </citation>
    <scope>NUCLEOTIDE SEQUENCE [LARGE SCALE GENOMIC DNA]</scope>
    <source>
        <strain evidence="1 2">DSM 14151</strain>
    </source>
</reference>
<organism evidence="1 2">
    <name type="scientific">Caryophanon latum</name>
    <dbReference type="NCBI Taxonomy" id="33977"/>
    <lineage>
        <taxon>Bacteria</taxon>
        <taxon>Bacillati</taxon>
        <taxon>Bacillota</taxon>
        <taxon>Bacilli</taxon>
        <taxon>Bacillales</taxon>
        <taxon>Caryophanaceae</taxon>
        <taxon>Caryophanon</taxon>
    </lineage>
</organism>
<comment type="caution">
    <text evidence="1">The sequence shown here is derived from an EMBL/GenBank/DDBJ whole genome shotgun (WGS) entry which is preliminary data.</text>
</comment>